<accession>A0A2A8ZZP2</accession>
<comment type="caution">
    <text evidence="1">The sequence shown here is derived from an EMBL/GenBank/DDBJ whole genome shotgun (WGS) entry which is preliminary data.</text>
</comment>
<dbReference type="Proteomes" id="UP000220032">
    <property type="component" value="Unassembled WGS sequence"/>
</dbReference>
<dbReference type="EMBL" id="NTRR01000021">
    <property type="protein sequence ID" value="PFE14921.1"/>
    <property type="molecule type" value="Genomic_DNA"/>
</dbReference>
<name>A0A2A8ZZP2_BACCE</name>
<dbReference type="RefSeq" id="WP_098342742.1">
    <property type="nucleotide sequence ID" value="NZ_NTRR01000021.1"/>
</dbReference>
<gene>
    <name evidence="1" type="ORF">CN307_13660</name>
</gene>
<evidence type="ECO:0000313" key="1">
    <source>
        <dbReference type="EMBL" id="PFE14921.1"/>
    </source>
</evidence>
<proteinExistence type="predicted"/>
<sequence>MAEKVQRLKILDPVLRELYIFSGNQCAFPGCSHKIVNKDGTYIAQICHIEAANEGGQRFNPKMTNKDRRALSNLMLLCYEHHKTTDNTEVYTVKKMQEMKAKHEAKFKNLFDDMNKKLITDITKNQEFTPPSSLTSIKSVLKWTICEEDTQGTIEALTDIVNQTLIKIIPEGRVVFCTMLERLDGRFVLLDEIQGVLNLNNNQMGKNIDELKKYRLITEPFQDYFITDCSGHVCEIKEMDPWDKIWFDLKEYCSITGIKLEDLIVNLKFNLLD</sequence>
<reference evidence="1 2" key="1">
    <citation type="submission" date="2017-09" db="EMBL/GenBank/DDBJ databases">
        <title>Large-scale bioinformatics analysis of Bacillus genomes uncovers conserved roles of natural products in bacterial physiology.</title>
        <authorList>
            <consortium name="Agbiome Team Llc"/>
            <person name="Bleich R.M."/>
            <person name="Grubbs K.J."/>
            <person name="Santa Maria K.C."/>
            <person name="Allen S.E."/>
            <person name="Farag S."/>
            <person name="Shank E.A."/>
            <person name="Bowers A."/>
        </authorList>
    </citation>
    <scope>NUCLEOTIDE SEQUENCE [LARGE SCALE GENOMIC DNA]</scope>
    <source>
        <strain evidence="1 2">AFS022681</strain>
    </source>
</reference>
<organism evidence="1 2">
    <name type="scientific">Bacillus cereus</name>
    <dbReference type="NCBI Taxonomy" id="1396"/>
    <lineage>
        <taxon>Bacteria</taxon>
        <taxon>Bacillati</taxon>
        <taxon>Bacillota</taxon>
        <taxon>Bacilli</taxon>
        <taxon>Bacillales</taxon>
        <taxon>Bacillaceae</taxon>
        <taxon>Bacillus</taxon>
        <taxon>Bacillus cereus group</taxon>
    </lineage>
</organism>
<evidence type="ECO:0000313" key="2">
    <source>
        <dbReference type="Proteomes" id="UP000220032"/>
    </source>
</evidence>
<evidence type="ECO:0008006" key="3">
    <source>
        <dbReference type="Google" id="ProtNLM"/>
    </source>
</evidence>
<protein>
    <recommendedName>
        <fullName evidence="3">HNH endonuclease</fullName>
    </recommendedName>
</protein>
<dbReference type="AlphaFoldDB" id="A0A2A8ZZP2"/>